<dbReference type="GO" id="GO:0016757">
    <property type="term" value="F:glycosyltransferase activity"/>
    <property type="evidence" value="ECO:0007669"/>
    <property type="project" value="InterPro"/>
</dbReference>
<dbReference type="CDD" id="cd03801">
    <property type="entry name" value="GT4_PimA-like"/>
    <property type="match status" value="1"/>
</dbReference>
<proteinExistence type="predicted"/>
<protein>
    <recommendedName>
        <fullName evidence="4">Glycosyltransferase</fullName>
    </recommendedName>
</protein>
<dbReference type="SUPFAM" id="SSF53756">
    <property type="entry name" value="UDP-Glycosyltransferase/glycogen phosphorylase"/>
    <property type="match status" value="1"/>
</dbReference>
<dbReference type="PANTHER" id="PTHR12526:SF636">
    <property type="entry name" value="BLL3647 PROTEIN"/>
    <property type="match status" value="1"/>
</dbReference>
<dbReference type="AlphaFoldDB" id="A0A6J4QHI0"/>
<feature type="domain" description="Glycosyl transferase family 1" evidence="1">
    <location>
        <begin position="182"/>
        <end position="335"/>
    </location>
</feature>
<sequence>MTASRRILLLITDLQVGGTPTVVRELAVRLREPGRVDVEVACLAPWGPVADQLREAGVTVTALDARSAVMLPIVRRRLVRLIRERRFDTVFSFLIHANTMAALAVPACPGVRFLQSVQTTQPRPAWHWWLQGRIHGRAERVVVPSPSVVQAASWRSRIPAEKFTVIPNAVDPADFADVNPPADGTPFPIGFLGRLDRVKRVPDLVDAVGRLGGLVQLHVFGGGPERAVIERRIAARGLKRWVTLHGPYARPQDALGRIGLLVLPSEAEGFGLVLIEAMAAGVPVVATDVPGIRDVVIDGTTGILVSPGIPQWLASAIRAMVEKPWLRARMAARARAEVERRFAWPAVLAQYRQLLGLS</sequence>
<accession>A0A6J4QHI0</accession>
<evidence type="ECO:0000259" key="2">
    <source>
        <dbReference type="Pfam" id="PF13439"/>
    </source>
</evidence>
<dbReference type="Gene3D" id="3.40.50.2000">
    <property type="entry name" value="Glycogen Phosphorylase B"/>
    <property type="match status" value="2"/>
</dbReference>
<dbReference type="Pfam" id="PF13439">
    <property type="entry name" value="Glyco_transf_4"/>
    <property type="match status" value="1"/>
</dbReference>
<dbReference type="Pfam" id="PF00534">
    <property type="entry name" value="Glycos_transf_1"/>
    <property type="match status" value="1"/>
</dbReference>
<dbReference type="EMBL" id="CADCUQ010000946">
    <property type="protein sequence ID" value="CAA9440051.1"/>
    <property type="molecule type" value="Genomic_DNA"/>
</dbReference>
<gene>
    <name evidence="3" type="ORF">AVDCRST_MAG64-4072</name>
</gene>
<name>A0A6J4QHI0_9BACT</name>
<organism evidence="3">
    <name type="scientific">uncultured Phycisphaerae bacterium</name>
    <dbReference type="NCBI Taxonomy" id="904963"/>
    <lineage>
        <taxon>Bacteria</taxon>
        <taxon>Pseudomonadati</taxon>
        <taxon>Planctomycetota</taxon>
        <taxon>Phycisphaerae</taxon>
        <taxon>environmental samples</taxon>
    </lineage>
</organism>
<evidence type="ECO:0000313" key="3">
    <source>
        <dbReference type="EMBL" id="CAA9440051.1"/>
    </source>
</evidence>
<evidence type="ECO:0000259" key="1">
    <source>
        <dbReference type="Pfam" id="PF00534"/>
    </source>
</evidence>
<dbReference type="InterPro" id="IPR001296">
    <property type="entry name" value="Glyco_trans_1"/>
</dbReference>
<dbReference type="InterPro" id="IPR028098">
    <property type="entry name" value="Glyco_trans_4-like_N"/>
</dbReference>
<evidence type="ECO:0008006" key="4">
    <source>
        <dbReference type="Google" id="ProtNLM"/>
    </source>
</evidence>
<reference evidence="3" key="1">
    <citation type="submission" date="2020-02" db="EMBL/GenBank/DDBJ databases">
        <authorList>
            <person name="Meier V. D."/>
        </authorList>
    </citation>
    <scope>NUCLEOTIDE SEQUENCE</scope>
    <source>
        <strain evidence="3">AVDCRST_MAG64</strain>
    </source>
</reference>
<dbReference type="PANTHER" id="PTHR12526">
    <property type="entry name" value="GLYCOSYLTRANSFERASE"/>
    <property type="match status" value="1"/>
</dbReference>
<feature type="domain" description="Glycosyltransferase subfamily 4-like N-terminal" evidence="2">
    <location>
        <begin position="16"/>
        <end position="173"/>
    </location>
</feature>